<evidence type="ECO:0000256" key="9">
    <source>
        <dbReference type="ARBA" id="ARBA00023157"/>
    </source>
</evidence>
<dbReference type="InterPro" id="IPR000209">
    <property type="entry name" value="Peptidase_S8/S53_dom"/>
</dbReference>
<dbReference type="PROSITE" id="PS00138">
    <property type="entry name" value="SUBTILASE_SER"/>
    <property type="match status" value="1"/>
</dbReference>
<dbReference type="RefSeq" id="WP_207683226.1">
    <property type="nucleotide sequence ID" value="NZ_CP061800.1"/>
</dbReference>
<evidence type="ECO:0000313" key="15">
    <source>
        <dbReference type="Proteomes" id="UP000663722"/>
    </source>
</evidence>
<evidence type="ECO:0000256" key="12">
    <source>
        <dbReference type="PROSITE-ProRule" id="PRU01240"/>
    </source>
</evidence>
<dbReference type="Pfam" id="PF16470">
    <property type="entry name" value="S8_pro-domain"/>
    <property type="match status" value="1"/>
</dbReference>
<comment type="similarity">
    <text evidence="1">Belongs to the peptidase S8 family. Furin subfamily.</text>
</comment>
<dbReference type="SMART" id="SM00560">
    <property type="entry name" value="LamGL"/>
    <property type="match status" value="1"/>
</dbReference>
<feature type="active site" description="Charge relay system" evidence="11 12">
    <location>
        <position position="160"/>
    </location>
</feature>
<evidence type="ECO:0000313" key="14">
    <source>
        <dbReference type="EMBL" id="QTA88490.1"/>
    </source>
</evidence>
<dbReference type="SUPFAM" id="SSF54897">
    <property type="entry name" value="Protease propeptides/inhibitors"/>
    <property type="match status" value="1"/>
</dbReference>
<dbReference type="Pfam" id="PF17963">
    <property type="entry name" value="Big_9"/>
    <property type="match status" value="1"/>
</dbReference>
<dbReference type="PANTHER" id="PTHR42884">
    <property type="entry name" value="PROPROTEIN CONVERTASE SUBTILISIN/KEXIN-RELATED"/>
    <property type="match status" value="1"/>
</dbReference>
<dbReference type="SUPFAM" id="SSF49899">
    <property type="entry name" value="Concanavalin A-like lectins/glucanases"/>
    <property type="match status" value="1"/>
</dbReference>
<dbReference type="Gene3D" id="2.60.40.3440">
    <property type="match status" value="1"/>
</dbReference>
<keyword evidence="4" id="KW-0732">Signal</keyword>
<keyword evidence="8" id="KW-0865">Zymogen</keyword>
<dbReference type="SUPFAM" id="SSF52743">
    <property type="entry name" value="Subtilisin-like"/>
    <property type="match status" value="1"/>
</dbReference>
<dbReference type="PRINTS" id="PR00723">
    <property type="entry name" value="SUBTILISIN"/>
</dbReference>
<dbReference type="KEGG" id="dmm:dnm_045370"/>
<protein>
    <submittedName>
        <fullName evidence="14">Peptidase S8/S53 domain-containing protein</fullName>
    </submittedName>
</protein>
<dbReference type="InterPro" id="IPR032815">
    <property type="entry name" value="S8_pro-domain"/>
</dbReference>
<evidence type="ECO:0000256" key="7">
    <source>
        <dbReference type="ARBA" id="ARBA00022837"/>
    </source>
</evidence>
<evidence type="ECO:0000256" key="1">
    <source>
        <dbReference type="ARBA" id="ARBA00005325"/>
    </source>
</evidence>
<dbReference type="Pfam" id="PF01483">
    <property type="entry name" value="P_proprotein"/>
    <property type="match status" value="1"/>
</dbReference>
<dbReference type="InterPro" id="IPR023828">
    <property type="entry name" value="Peptidase_S8_Ser-AS"/>
</dbReference>
<dbReference type="SUPFAM" id="SSF49785">
    <property type="entry name" value="Galactose-binding domain-like"/>
    <property type="match status" value="1"/>
</dbReference>
<evidence type="ECO:0000256" key="8">
    <source>
        <dbReference type="ARBA" id="ARBA00023145"/>
    </source>
</evidence>
<dbReference type="PROSITE" id="PS51829">
    <property type="entry name" value="P_HOMO_B"/>
    <property type="match status" value="1"/>
</dbReference>
<keyword evidence="3" id="KW-0165">Cleavage on pair of basic residues</keyword>
<dbReference type="InterPro" id="IPR023827">
    <property type="entry name" value="Peptidase_S8_Asp-AS"/>
</dbReference>
<dbReference type="GO" id="GO:0004252">
    <property type="term" value="F:serine-type endopeptidase activity"/>
    <property type="evidence" value="ECO:0007669"/>
    <property type="project" value="UniProtKB-UniRule"/>
</dbReference>
<dbReference type="InterPro" id="IPR013320">
    <property type="entry name" value="ConA-like_dom_sf"/>
</dbReference>
<dbReference type="PROSITE" id="PS00018">
    <property type="entry name" value="EF_HAND_1"/>
    <property type="match status" value="1"/>
</dbReference>
<dbReference type="InterPro" id="IPR038466">
    <property type="entry name" value="S8_pro-domain_sf"/>
</dbReference>
<evidence type="ECO:0000256" key="6">
    <source>
        <dbReference type="ARBA" id="ARBA00022825"/>
    </source>
</evidence>
<dbReference type="Gene3D" id="2.60.120.260">
    <property type="entry name" value="Galactose-binding domain-like"/>
    <property type="match status" value="1"/>
</dbReference>
<dbReference type="Gene3D" id="2.60.120.200">
    <property type="match status" value="1"/>
</dbReference>
<keyword evidence="9" id="KW-1015">Disulfide bond</keyword>
<keyword evidence="10" id="KW-0325">Glycoprotein</keyword>
<dbReference type="PROSITE" id="PS00136">
    <property type="entry name" value="SUBTILASE_ASP"/>
    <property type="match status" value="1"/>
</dbReference>
<keyword evidence="5 12" id="KW-0378">Hydrolase</keyword>
<evidence type="ECO:0000256" key="3">
    <source>
        <dbReference type="ARBA" id="ARBA00022685"/>
    </source>
</evidence>
<dbReference type="InterPro" id="IPR008979">
    <property type="entry name" value="Galactose-bd-like_sf"/>
</dbReference>
<dbReference type="InterPro" id="IPR006558">
    <property type="entry name" value="LamG-like"/>
</dbReference>
<evidence type="ECO:0000256" key="2">
    <source>
        <dbReference type="ARBA" id="ARBA00022670"/>
    </source>
</evidence>
<dbReference type="Proteomes" id="UP000663722">
    <property type="component" value="Chromosome"/>
</dbReference>
<feature type="active site" description="Charge relay system" evidence="11 12">
    <location>
        <position position="197"/>
    </location>
</feature>
<dbReference type="InterPro" id="IPR015500">
    <property type="entry name" value="Peptidase_S8_subtilisin-rel"/>
</dbReference>
<dbReference type="GO" id="GO:0016485">
    <property type="term" value="P:protein processing"/>
    <property type="evidence" value="ECO:0007669"/>
    <property type="project" value="TreeGrafter"/>
</dbReference>
<keyword evidence="2 12" id="KW-0645">Protease</keyword>
<keyword evidence="7" id="KW-0106">Calcium</keyword>
<dbReference type="Pfam" id="PF00082">
    <property type="entry name" value="Peptidase_S8"/>
    <property type="match status" value="1"/>
</dbReference>
<gene>
    <name evidence="14" type="ORF">dnm_045370</name>
</gene>
<dbReference type="GO" id="GO:0016020">
    <property type="term" value="C:membrane"/>
    <property type="evidence" value="ECO:0007669"/>
    <property type="project" value="TreeGrafter"/>
</dbReference>
<evidence type="ECO:0000256" key="11">
    <source>
        <dbReference type="PIRSR" id="PIRSR615500-1"/>
    </source>
</evidence>
<evidence type="ECO:0000259" key="13">
    <source>
        <dbReference type="PROSITE" id="PS51829"/>
    </source>
</evidence>
<dbReference type="InterPro" id="IPR018247">
    <property type="entry name" value="EF_Hand_1_Ca_BS"/>
</dbReference>
<keyword evidence="6 12" id="KW-0720">Serine protease</keyword>
<dbReference type="Gene3D" id="3.40.50.200">
    <property type="entry name" value="Peptidase S8/S53 domain"/>
    <property type="match status" value="1"/>
</dbReference>
<organism evidence="14 15">
    <name type="scientific">Desulfonema magnum</name>
    <dbReference type="NCBI Taxonomy" id="45655"/>
    <lineage>
        <taxon>Bacteria</taxon>
        <taxon>Pseudomonadati</taxon>
        <taxon>Thermodesulfobacteriota</taxon>
        <taxon>Desulfobacteria</taxon>
        <taxon>Desulfobacterales</taxon>
        <taxon>Desulfococcaceae</taxon>
        <taxon>Desulfonema</taxon>
    </lineage>
</organism>
<feature type="active site" description="Charge relay system" evidence="11 12">
    <location>
        <position position="379"/>
    </location>
</feature>
<dbReference type="PANTHER" id="PTHR42884:SF14">
    <property type="entry name" value="NEUROENDOCRINE CONVERTASE 1"/>
    <property type="match status" value="1"/>
</dbReference>
<evidence type="ECO:0000256" key="5">
    <source>
        <dbReference type="ARBA" id="ARBA00022801"/>
    </source>
</evidence>
<dbReference type="PROSITE" id="PS51892">
    <property type="entry name" value="SUBTILASE"/>
    <property type="match status" value="1"/>
</dbReference>
<dbReference type="InterPro" id="IPR002884">
    <property type="entry name" value="P_dom"/>
</dbReference>
<dbReference type="InterPro" id="IPR034182">
    <property type="entry name" value="Kexin/furin"/>
</dbReference>
<proteinExistence type="inferred from homology"/>
<dbReference type="GO" id="GO:0005737">
    <property type="term" value="C:cytoplasm"/>
    <property type="evidence" value="ECO:0007669"/>
    <property type="project" value="UniProtKB-ARBA"/>
</dbReference>
<dbReference type="AlphaFoldDB" id="A0A975BN38"/>
<dbReference type="EMBL" id="CP061800">
    <property type="protein sequence ID" value="QTA88490.1"/>
    <property type="molecule type" value="Genomic_DNA"/>
</dbReference>
<dbReference type="Gene3D" id="3.30.70.850">
    <property type="entry name" value="Peptidase S8, pro-domain"/>
    <property type="match status" value="1"/>
</dbReference>
<evidence type="ECO:0000256" key="4">
    <source>
        <dbReference type="ARBA" id="ARBA00022729"/>
    </source>
</evidence>
<keyword evidence="15" id="KW-1185">Reference proteome</keyword>
<dbReference type="FunFam" id="3.40.50.200:FF:000021">
    <property type="entry name" value="Proprotein convertase subtilisin/kexin type 5a"/>
    <property type="match status" value="1"/>
</dbReference>
<name>A0A975BN38_9BACT</name>
<feature type="domain" description="P/Homo B" evidence="13">
    <location>
        <begin position="454"/>
        <end position="582"/>
    </location>
</feature>
<sequence>MAVFVIFTNTSFVSASSQQSAVSSRSPDKRIPTEEWAVRLNAGEDPEAMAKAMGAENMGQIGHLPHTYLLRFPDSQSKAKSVSTQSRLRKENRIQWYEQQVARWRFPRLETGNPDDPLFSDQWHLANTGQSGGKTGEDVNVMPVWDRGFTGEGVTIAIVDDGLEHDHPDLIANYQEELSYDFNYEDHDPDPWKYDGHGTSAAGVAAARDNQSCGVGAAYRSGLAGLRLIAKENTDAEEAKSLSYQRDDIHIYSNSWGPEDDGTRLEGPGPLTLEALEDNAKNGRNGLGNIYVWAAGNGLRFGDNVNYDGYANSRFTIAVGAVGPNGCQANYSEPGAAMLITAPSDTYLNGKNIAITTTDLSGGNGESPGDCTDDFGGTSASSPLAAGIVALMLEANPNLTWRDVQHLLMKTAVKNDPGDEDWSLNGAGLHINHKYGFGRIDAAAAVELALTWQTVPEALSLSYGPENVNQSVPNEDDEGVSSVITVDQNIKLEHAEVVFTATHPCRGDIQVVLTSPSGTQSVLAKTHSRDKNADYDAWKFMTVRNWNEFSVGEWTLTVSDPTDGDSGTFDSWELILYGTHSPLAWPDEAFTNKNMPVTVDVLSNDKDPDSDTLTVDYFSKPGYGAVSENADNTITYTPKKDFIGVDSFLCTISDGRDGKDTNTVTVTVASDFALAFEGGNEYADCGKKEELNLTGPLTMEAWIYPEGWGEMTDNGYGRVADKENIVFYLNNSGPYYNNQSLIFAMNLSNDSFAASCTPENSIRLNVWQHVAATYDGVSTVKMYIDGEEQVLHQSDGPPSGPVADNLDFPLLIGESMSQDRAFEGSVDEVRIWNKVRSQAEICSALYTGLKGDEEGLVGYWPMNKYDNVITDRSGNGHEGKIFGAKWVPGIPFEVLKDNDVNLEDVTDDVNLEDVTDDVNLGDAISVLKVLSGINVKDDTKSLKDINKDGRISIEDVIYMLQKIGK</sequence>
<dbReference type="GO" id="GO:0012505">
    <property type="term" value="C:endomembrane system"/>
    <property type="evidence" value="ECO:0007669"/>
    <property type="project" value="UniProtKB-ARBA"/>
</dbReference>
<reference evidence="14" key="1">
    <citation type="journal article" date="2021" name="Microb. Physiol.">
        <title>Proteogenomic Insights into the Physiology of Marine, Sulfate-Reducing, Filamentous Desulfonema limicola and Desulfonema magnum.</title>
        <authorList>
            <person name="Schnaars V."/>
            <person name="Wohlbrand L."/>
            <person name="Scheve S."/>
            <person name="Hinrichs C."/>
            <person name="Reinhardt R."/>
            <person name="Rabus R."/>
        </authorList>
    </citation>
    <scope>NUCLEOTIDE SEQUENCE</scope>
    <source>
        <strain evidence="14">4be13</strain>
    </source>
</reference>
<evidence type="ECO:0000256" key="10">
    <source>
        <dbReference type="ARBA" id="ARBA00023180"/>
    </source>
</evidence>
<accession>A0A975BN38</accession>
<dbReference type="CDD" id="cd04059">
    <property type="entry name" value="Peptidases_S8_Protein_convertases_Kexins_Furin-like"/>
    <property type="match status" value="1"/>
</dbReference>
<dbReference type="Pfam" id="PF13385">
    <property type="entry name" value="Laminin_G_3"/>
    <property type="match status" value="1"/>
</dbReference>
<dbReference type="InterPro" id="IPR036852">
    <property type="entry name" value="Peptidase_S8/S53_dom_sf"/>
</dbReference>